<gene>
    <name evidence="1" type="ORF">NB703_003076</name>
</gene>
<dbReference type="Pfam" id="PF13957">
    <property type="entry name" value="YafO_toxin"/>
    <property type="match status" value="1"/>
</dbReference>
<organism evidence="1 2">
    <name type="scientific">Pantoea ananas</name>
    <name type="common">Erwinia uredovora</name>
    <dbReference type="NCBI Taxonomy" id="553"/>
    <lineage>
        <taxon>Bacteria</taxon>
        <taxon>Pseudomonadati</taxon>
        <taxon>Pseudomonadota</taxon>
        <taxon>Gammaproteobacteria</taxon>
        <taxon>Enterobacterales</taxon>
        <taxon>Erwiniaceae</taxon>
        <taxon>Pantoea</taxon>
    </lineage>
</organism>
<dbReference type="AlphaFoldDB" id="A0AAJ1FVQ2"/>
<accession>A0AAJ1FVQ2</accession>
<comment type="caution">
    <text evidence="1">The sequence shown here is derived from an EMBL/GenBank/DDBJ whole genome shotgun (WGS) entry which is preliminary data.</text>
</comment>
<evidence type="ECO:0008006" key="3">
    <source>
        <dbReference type="Google" id="ProtNLM"/>
    </source>
</evidence>
<proteinExistence type="predicted"/>
<protein>
    <recommendedName>
        <fullName evidence="3">mRNA interferase YafO</fullName>
    </recommendedName>
</protein>
<dbReference type="RefSeq" id="WP_264272075.1">
    <property type="nucleotide sequence ID" value="NZ_JANFVX010000011.1"/>
</dbReference>
<reference evidence="1" key="1">
    <citation type="submission" date="2022-06" db="EMBL/GenBank/DDBJ databases">
        <title>Dynamics of rice microbiomes reveals core vertical transmitted seed endophytes.</title>
        <authorList>
            <person name="Liao K."/>
            <person name="Zhang X."/>
        </authorList>
    </citation>
    <scope>NUCLEOTIDE SEQUENCE</scope>
    <source>
        <strain evidence="1">JT1-17</strain>
    </source>
</reference>
<dbReference type="EMBL" id="JANFVX010000011">
    <property type="protein sequence ID" value="MCW0344983.1"/>
    <property type="molecule type" value="Genomic_DNA"/>
</dbReference>
<evidence type="ECO:0000313" key="2">
    <source>
        <dbReference type="Proteomes" id="UP001208888"/>
    </source>
</evidence>
<dbReference type="InterPro" id="IPR020353">
    <property type="entry name" value="Toxin_YafO"/>
</dbReference>
<sequence length="146" mass="17175">MHVTATYNQNSYDFFFKPIFLQFPDLEQSLLDDFKIYKATKKLPNYFGRDTNYERPDDIKDKGLMHIHLALHGKKLVTPEGKDIDDKTPQWDRTSDSALIYAQNLHDENLYTIIALFDPLAHSKAKDYDRMRTLASYAEAFRKTMF</sequence>
<name>A0AAJ1FVQ2_PANAN</name>
<evidence type="ECO:0000313" key="1">
    <source>
        <dbReference type="EMBL" id="MCW0344983.1"/>
    </source>
</evidence>
<dbReference type="Proteomes" id="UP001208888">
    <property type="component" value="Unassembled WGS sequence"/>
</dbReference>